<dbReference type="GO" id="GO:0005737">
    <property type="term" value="C:cytoplasm"/>
    <property type="evidence" value="ECO:0007669"/>
    <property type="project" value="TreeGrafter"/>
</dbReference>
<reference evidence="2" key="1">
    <citation type="submission" date="2021-06" db="EMBL/GenBank/DDBJ databases">
        <authorList>
            <person name="Kallberg Y."/>
            <person name="Tangrot J."/>
            <person name="Rosling A."/>
        </authorList>
    </citation>
    <scope>NUCLEOTIDE SEQUENCE</scope>
    <source>
        <strain evidence="2">FL130A</strain>
    </source>
</reference>
<sequence>MTTKFFEKLSSNLNDLLTNSNEYNVIIEVGQVPNNQTFKAHSIILSSRCSYFKNKLSSITCGEGNTKKIHQTNISVKAFDFIIKYIYSGVISLEKVDTSAIFDLLIASNEFGLKELVEHIQLILIKNHASWLRLNFSLVYQTSFKDDNFNELRHFCANIVAKYPNIIFDSDEFITLPENILIFVLKLDDLQMDEGTIWDYVIKWGIAQNPSLNINLDQWSDTDFLTLKNTLQNCLPLVRYFQIP</sequence>
<dbReference type="InterPro" id="IPR011333">
    <property type="entry name" value="SKP1/BTB/POZ_sf"/>
</dbReference>
<dbReference type="PANTHER" id="PTHR46306:SF1">
    <property type="entry name" value="BTB_POZ DOMAIN-CONTAINING PROTEIN 9"/>
    <property type="match status" value="1"/>
</dbReference>
<dbReference type="Gene3D" id="3.30.710.10">
    <property type="entry name" value="Potassium Channel Kv1.1, Chain A"/>
    <property type="match status" value="1"/>
</dbReference>
<feature type="non-terminal residue" evidence="2">
    <location>
        <position position="1"/>
    </location>
</feature>
<dbReference type="CDD" id="cd18186">
    <property type="entry name" value="BTB_POZ_ZBTB_KLHL-like"/>
    <property type="match status" value="1"/>
</dbReference>
<dbReference type="Pfam" id="PF00651">
    <property type="entry name" value="BTB"/>
    <property type="match status" value="1"/>
</dbReference>
<organism evidence="2 3">
    <name type="scientific">Ambispora leptoticha</name>
    <dbReference type="NCBI Taxonomy" id="144679"/>
    <lineage>
        <taxon>Eukaryota</taxon>
        <taxon>Fungi</taxon>
        <taxon>Fungi incertae sedis</taxon>
        <taxon>Mucoromycota</taxon>
        <taxon>Glomeromycotina</taxon>
        <taxon>Glomeromycetes</taxon>
        <taxon>Archaeosporales</taxon>
        <taxon>Ambisporaceae</taxon>
        <taxon>Ambispora</taxon>
    </lineage>
</organism>
<dbReference type="PANTHER" id="PTHR46306">
    <property type="entry name" value="BTB/POZ DOMAIN-CONTAINING PROTEIN 9"/>
    <property type="match status" value="1"/>
</dbReference>
<evidence type="ECO:0000259" key="1">
    <source>
        <dbReference type="PROSITE" id="PS50097"/>
    </source>
</evidence>
<dbReference type="InterPro" id="IPR000210">
    <property type="entry name" value="BTB/POZ_dom"/>
</dbReference>
<accession>A0A9N9EG43</accession>
<dbReference type="SMART" id="SM00225">
    <property type="entry name" value="BTB"/>
    <property type="match status" value="1"/>
</dbReference>
<dbReference type="Pfam" id="PF07707">
    <property type="entry name" value="BACK"/>
    <property type="match status" value="1"/>
</dbReference>
<dbReference type="AlphaFoldDB" id="A0A9N9EG43"/>
<dbReference type="InterPro" id="IPR052407">
    <property type="entry name" value="BTB_POZ_domain_cont_9"/>
</dbReference>
<gene>
    <name evidence="2" type="ORF">ALEPTO_LOCUS10575</name>
</gene>
<evidence type="ECO:0000313" key="2">
    <source>
        <dbReference type="EMBL" id="CAG8670523.1"/>
    </source>
</evidence>
<keyword evidence="3" id="KW-1185">Reference proteome</keyword>
<dbReference type="SUPFAM" id="SSF54695">
    <property type="entry name" value="POZ domain"/>
    <property type="match status" value="1"/>
</dbReference>
<dbReference type="OrthoDB" id="2372300at2759"/>
<dbReference type="InterPro" id="IPR011705">
    <property type="entry name" value="BACK"/>
</dbReference>
<comment type="caution">
    <text evidence="2">The sequence shown here is derived from an EMBL/GenBank/DDBJ whole genome shotgun (WGS) entry which is preliminary data.</text>
</comment>
<dbReference type="EMBL" id="CAJVPS010012375">
    <property type="protein sequence ID" value="CAG8670523.1"/>
    <property type="molecule type" value="Genomic_DNA"/>
</dbReference>
<name>A0A9N9EG43_9GLOM</name>
<protein>
    <submittedName>
        <fullName evidence="2">2959_t:CDS:1</fullName>
    </submittedName>
</protein>
<feature type="domain" description="BTB" evidence="1">
    <location>
        <begin position="23"/>
        <end position="95"/>
    </location>
</feature>
<evidence type="ECO:0000313" key="3">
    <source>
        <dbReference type="Proteomes" id="UP000789508"/>
    </source>
</evidence>
<dbReference type="Proteomes" id="UP000789508">
    <property type="component" value="Unassembled WGS sequence"/>
</dbReference>
<proteinExistence type="predicted"/>
<dbReference type="PROSITE" id="PS50097">
    <property type="entry name" value="BTB"/>
    <property type="match status" value="1"/>
</dbReference>